<dbReference type="InterPro" id="IPR043128">
    <property type="entry name" value="Rev_trsase/Diguanyl_cyclase"/>
</dbReference>
<reference evidence="4 5" key="1">
    <citation type="journal article" date="2018" name="PLoS Genet.">
        <title>Population sequencing reveals clonal diversity and ancestral inbreeding in the grapevine cultivar Chardonnay.</title>
        <authorList>
            <person name="Roach M.J."/>
            <person name="Johnson D.L."/>
            <person name="Bohlmann J."/>
            <person name="van Vuuren H.J."/>
            <person name="Jones S.J."/>
            <person name="Pretorius I.S."/>
            <person name="Schmidt S.A."/>
            <person name="Borneman A.R."/>
        </authorList>
    </citation>
    <scope>NUCLEOTIDE SEQUENCE [LARGE SCALE GENOMIC DNA]</scope>
    <source>
        <strain evidence="5">cv. Chardonnay</strain>
        <tissue evidence="4">Leaf</tissue>
    </source>
</reference>
<organism evidence="4 5">
    <name type="scientific">Vitis vinifera</name>
    <name type="common">Grape</name>
    <dbReference type="NCBI Taxonomy" id="29760"/>
    <lineage>
        <taxon>Eukaryota</taxon>
        <taxon>Viridiplantae</taxon>
        <taxon>Streptophyta</taxon>
        <taxon>Embryophyta</taxon>
        <taxon>Tracheophyta</taxon>
        <taxon>Spermatophyta</taxon>
        <taxon>Magnoliopsida</taxon>
        <taxon>eudicotyledons</taxon>
        <taxon>Gunneridae</taxon>
        <taxon>Pentapetalae</taxon>
        <taxon>rosids</taxon>
        <taxon>Vitales</taxon>
        <taxon>Vitaceae</taxon>
        <taxon>Viteae</taxon>
        <taxon>Vitis</taxon>
    </lineage>
</organism>
<evidence type="ECO:0000259" key="3">
    <source>
        <dbReference type="Pfam" id="PF17919"/>
    </source>
</evidence>
<dbReference type="InterPro" id="IPR050951">
    <property type="entry name" value="Retrovirus_Pol_polyprotein"/>
</dbReference>
<dbReference type="AlphaFoldDB" id="A0A438IVG8"/>
<dbReference type="PANTHER" id="PTHR37984:SF5">
    <property type="entry name" value="PROTEIN NYNRIN-LIKE"/>
    <property type="match status" value="1"/>
</dbReference>
<dbReference type="Gene3D" id="3.30.70.270">
    <property type="match status" value="3"/>
</dbReference>
<evidence type="ECO:0000259" key="2">
    <source>
        <dbReference type="Pfam" id="PF00078"/>
    </source>
</evidence>
<feature type="domain" description="Reverse transcriptase" evidence="2">
    <location>
        <begin position="182"/>
        <end position="235"/>
    </location>
</feature>
<protein>
    <submittedName>
        <fullName evidence="4">Transposon Tf2-8 polyprotein</fullName>
    </submittedName>
</protein>
<dbReference type="SUPFAM" id="SSF56672">
    <property type="entry name" value="DNA/RNA polymerases"/>
    <property type="match status" value="1"/>
</dbReference>
<dbReference type="EMBL" id="QGNW01000079">
    <property type="protein sequence ID" value="RVX00741.1"/>
    <property type="molecule type" value="Genomic_DNA"/>
</dbReference>
<keyword evidence="1" id="KW-0511">Multifunctional enzyme</keyword>
<evidence type="ECO:0000313" key="5">
    <source>
        <dbReference type="Proteomes" id="UP000288805"/>
    </source>
</evidence>
<accession>A0A438IVG8</accession>
<comment type="caution">
    <text evidence="4">The sequence shown here is derived from an EMBL/GenBank/DDBJ whole genome shotgun (WGS) entry which is preliminary data.</text>
</comment>
<dbReference type="Gene3D" id="3.10.10.10">
    <property type="entry name" value="HIV Type 1 Reverse Transcriptase, subunit A, domain 1"/>
    <property type="match status" value="1"/>
</dbReference>
<dbReference type="Pfam" id="PF00078">
    <property type="entry name" value="RVT_1"/>
    <property type="match status" value="1"/>
</dbReference>
<dbReference type="InterPro" id="IPR043502">
    <property type="entry name" value="DNA/RNA_pol_sf"/>
</dbReference>
<dbReference type="Pfam" id="PF17919">
    <property type="entry name" value="RT_RNaseH_2"/>
    <property type="match status" value="1"/>
</dbReference>
<dbReference type="InterPro" id="IPR041577">
    <property type="entry name" value="RT_RNaseH_2"/>
</dbReference>
<evidence type="ECO:0000313" key="4">
    <source>
        <dbReference type="EMBL" id="RVX00741.1"/>
    </source>
</evidence>
<sequence length="534" mass="61013">MGKLISTGANLLLGNVTKSLEKPGPAPIVNNLPRKRVRLTNSNYRTRRTRILQQQTPSKPFKFQRRKGALHILAPSYDQKKNRNFKMPIRQKVWQFHLDRQKVIQDEVEKLLEVGFIREVEYSEWLANVVVVPKKEGKWRVCVDYTNLNDACPKDSFPLPRNDQIVDATVGHGMLSFLTLFSKVYIDDVVVKRKTRNEHAQHLQKVFYLLRQYGMKLNSAKCAFGVSSGKFLGFMVTQREIEVNLDQIKAVANKPAPTSKKELQRLTGKLVALGRFIARFTDKLRSFFLALREANKLGWTHGCQTAFEEIKRYLAQPPILSSPQLDERLYLYLAVTDWAVSAVLLLSLSPKEQRPVYFISKALADAETRYSRMEQTVLALHISGRMLQWAIELSEYGIDYQPRLSMKGQVMLDFIAEVPQPSTLDRESAKAGWWILHVDRASRKSGSGIGLLLESPTGERLNGVSVWDFIIHSDSQLIVGQVLKEYEAKDEHMANIANEDQNWTVDIKAYLWAGTLPKDPKHAHKIRVQSTTSL</sequence>
<feature type="domain" description="Reverse transcriptase/retrotransposon-derived protein RNase H-like" evidence="3">
    <location>
        <begin position="299"/>
        <end position="381"/>
    </location>
</feature>
<dbReference type="PANTHER" id="PTHR37984">
    <property type="entry name" value="PROTEIN CBG26694"/>
    <property type="match status" value="1"/>
</dbReference>
<dbReference type="CDD" id="cd01647">
    <property type="entry name" value="RT_LTR"/>
    <property type="match status" value="1"/>
</dbReference>
<name>A0A438IVG8_VITVI</name>
<dbReference type="GO" id="GO:0003824">
    <property type="term" value="F:catalytic activity"/>
    <property type="evidence" value="ECO:0007669"/>
    <property type="project" value="UniProtKB-KW"/>
</dbReference>
<evidence type="ECO:0000256" key="1">
    <source>
        <dbReference type="ARBA" id="ARBA00023268"/>
    </source>
</evidence>
<dbReference type="Proteomes" id="UP000288805">
    <property type="component" value="Unassembled WGS sequence"/>
</dbReference>
<proteinExistence type="predicted"/>
<dbReference type="InterPro" id="IPR000477">
    <property type="entry name" value="RT_dom"/>
</dbReference>
<gene>
    <name evidence="4" type="primary">Tf2-8_5</name>
    <name evidence="4" type="ORF">CK203_026479</name>
</gene>